<dbReference type="PROSITE" id="PS51257">
    <property type="entry name" value="PROKAR_LIPOPROTEIN"/>
    <property type="match status" value="1"/>
</dbReference>
<protein>
    <submittedName>
        <fullName evidence="2">(pine wood nematode) hypothetical protein</fullName>
    </submittedName>
</protein>
<proteinExistence type="predicted"/>
<keyword evidence="1" id="KW-0732">Signal</keyword>
<evidence type="ECO:0000313" key="6">
    <source>
        <dbReference type="WBParaSite" id="BXY_1702100.1"/>
    </source>
</evidence>
<evidence type="ECO:0000313" key="5">
    <source>
        <dbReference type="Proteomes" id="UP000659654"/>
    </source>
</evidence>
<dbReference type="EMBL" id="CAJFCV020000002">
    <property type="protein sequence ID" value="CAG9101330.1"/>
    <property type="molecule type" value="Genomic_DNA"/>
</dbReference>
<evidence type="ECO:0000256" key="1">
    <source>
        <dbReference type="SAM" id="SignalP"/>
    </source>
</evidence>
<reference evidence="3" key="2">
    <citation type="submission" date="2020-08" db="EMBL/GenBank/DDBJ databases">
        <authorList>
            <person name="Kikuchi T."/>
        </authorList>
    </citation>
    <scope>NUCLEOTIDE SEQUENCE</scope>
    <source>
        <strain evidence="2">Ka4C1</strain>
    </source>
</reference>
<gene>
    <name evidence="2" type="ORF">BXYJ_LOCUS5111</name>
</gene>
<keyword evidence="5" id="KW-1185">Reference proteome</keyword>
<evidence type="ECO:0000313" key="4">
    <source>
        <dbReference type="Proteomes" id="UP000095284"/>
    </source>
</evidence>
<dbReference type="WBParaSite" id="BXY_1702100.1">
    <property type="protein sequence ID" value="BXY_1702100.1"/>
    <property type="gene ID" value="BXY_1702100"/>
</dbReference>
<evidence type="ECO:0000313" key="3">
    <source>
        <dbReference type="EMBL" id="CAG9101330.1"/>
    </source>
</evidence>
<accession>A0A1I7SVE5</accession>
<feature type="signal peptide" evidence="1">
    <location>
        <begin position="1"/>
        <end position="18"/>
    </location>
</feature>
<reference evidence="6" key="1">
    <citation type="submission" date="2016-11" db="UniProtKB">
        <authorList>
            <consortium name="WormBaseParasite"/>
        </authorList>
    </citation>
    <scope>IDENTIFICATION</scope>
</reference>
<sequence length="157" mass="17740">MTRLAALILLAFPQFSSACWSTAARTQMLEMLPEKFDHKAPNELKLFGNKRFIKEFGVRAIYQLFFNDPNLSKHDPPGQYLVNCAVQPSGDRVRLIVNEFFAAFNTSLGRIECEVAIVDESKQQISEFSEKVSKTVLMDMNSIADRFGSKHAFSNAI</sequence>
<dbReference type="EMBL" id="CAJFDI010000002">
    <property type="protein sequence ID" value="CAD5217590.1"/>
    <property type="molecule type" value="Genomic_DNA"/>
</dbReference>
<feature type="chain" id="PRO_5036022292" evidence="1">
    <location>
        <begin position="19"/>
        <end position="157"/>
    </location>
</feature>
<organism evidence="4 6">
    <name type="scientific">Bursaphelenchus xylophilus</name>
    <name type="common">Pinewood nematode worm</name>
    <name type="synonym">Aphelenchoides xylophilus</name>
    <dbReference type="NCBI Taxonomy" id="6326"/>
    <lineage>
        <taxon>Eukaryota</taxon>
        <taxon>Metazoa</taxon>
        <taxon>Ecdysozoa</taxon>
        <taxon>Nematoda</taxon>
        <taxon>Chromadorea</taxon>
        <taxon>Rhabditida</taxon>
        <taxon>Tylenchina</taxon>
        <taxon>Tylenchomorpha</taxon>
        <taxon>Aphelenchoidea</taxon>
        <taxon>Aphelenchoididae</taxon>
        <taxon>Bursaphelenchus</taxon>
    </lineage>
</organism>
<dbReference type="Proteomes" id="UP000582659">
    <property type="component" value="Unassembled WGS sequence"/>
</dbReference>
<dbReference type="OrthoDB" id="10458163at2759"/>
<dbReference type="AlphaFoldDB" id="A0A1I7SVE5"/>
<name>A0A1I7SVE5_BURXY</name>
<evidence type="ECO:0000313" key="2">
    <source>
        <dbReference type="EMBL" id="CAD5217590.1"/>
    </source>
</evidence>
<dbReference type="Proteomes" id="UP000095284">
    <property type="component" value="Unplaced"/>
</dbReference>
<dbReference type="Proteomes" id="UP000659654">
    <property type="component" value="Unassembled WGS sequence"/>
</dbReference>